<evidence type="ECO:0000256" key="2">
    <source>
        <dbReference type="ARBA" id="ARBA00022692"/>
    </source>
</evidence>
<dbReference type="InterPro" id="IPR004842">
    <property type="entry name" value="SLC12A_fam"/>
</dbReference>
<evidence type="ECO:0000256" key="3">
    <source>
        <dbReference type="ARBA" id="ARBA00022989"/>
    </source>
</evidence>
<comment type="subcellular location">
    <subcellularLocation>
        <location evidence="1">Membrane</location>
        <topology evidence="1">Multi-pass membrane protein</topology>
    </subcellularLocation>
</comment>
<dbReference type="PANTHER" id="PTHR11827">
    <property type="entry name" value="SOLUTE CARRIER FAMILY 12, CATION COTRANSPORTERS"/>
    <property type="match status" value="1"/>
</dbReference>
<dbReference type="PANTHER" id="PTHR11827:SF100">
    <property type="entry name" value="CATION-CHLORIDE COTRANSPORTER 1"/>
    <property type="match status" value="1"/>
</dbReference>
<feature type="transmembrane region" description="Helical" evidence="5">
    <location>
        <begin position="38"/>
        <end position="56"/>
    </location>
</feature>
<dbReference type="STRING" id="59895.A0A103XBZ7"/>
<protein>
    <recommendedName>
        <fullName evidence="8">Amino acid/polyamine transporter I</fullName>
    </recommendedName>
</protein>
<name>A0A103XBZ7_CYNCS</name>
<keyword evidence="3 5" id="KW-1133">Transmembrane helix</keyword>
<evidence type="ECO:0000313" key="6">
    <source>
        <dbReference type="EMBL" id="KVH87908.1"/>
    </source>
</evidence>
<keyword evidence="4 5" id="KW-0472">Membrane</keyword>
<gene>
    <name evidence="6" type="ORF">Ccrd_024779</name>
</gene>
<evidence type="ECO:0000256" key="1">
    <source>
        <dbReference type="ARBA" id="ARBA00004141"/>
    </source>
</evidence>
<dbReference type="OMA" id="CCFLNAV"/>
<reference evidence="6 7" key="1">
    <citation type="journal article" date="2016" name="Sci. Rep.">
        <title>The genome sequence of the outbreeding globe artichoke constructed de novo incorporating a phase-aware low-pass sequencing strategy of F1 progeny.</title>
        <authorList>
            <person name="Scaglione D."/>
            <person name="Reyes-Chin-Wo S."/>
            <person name="Acquadro A."/>
            <person name="Froenicke L."/>
            <person name="Portis E."/>
            <person name="Beitel C."/>
            <person name="Tirone M."/>
            <person name="Mauro R."/>
            <person name="Lo Monaco A."/>
            <person name="Mauromicale G."/>
            <person name="Faccioli P."/>
            <person name="Cattivelli L."/>
            <person name="Rieseberg L."/>
            <person name="Michelmore R."/>
            <person name="Lanteri S."/>
        </authorList>
    </citation>
    <scope>NUCLEOTIDE SEQUENCE [LARGE SCALE GENOMIC DNA]</scope>
    <source>
        <strain evidence="6">2C</strain>
    </source>
</reference>
<feature type="non-terminal residue" evidence="6">
    <location>
        <position position="1"/>
    </location>
</feature>
<dbReference type="GO" id="GO:0016020">
    <property type="term" value="C:membrane"/>
    <property type="evidence" value="ECO:0007669"/>
    <property type="project" value="UniProtKB-SubCell"/>
</dbReference>
<keyword evidence="7" id="KW-1185">Reference proteome</keyword>
<evidence type="ECO:0000313" key="7">
    <source>
        <dbReference type="Proteomes" id="UP000243975"/>
    </source>
</evidence>
<dbReference type="GO" id="GO:0015377">
    <property type="term" value="F:chloride:monoatomic cation symporter activity"/>
    <property type="evidence" value="ECO:0007669"/>
    <property type="project" value="InterPro"/>
</dbReference>
<evidence type="ECO:0000256" key="5">
    <source>
        <dbReference type="SAM" id="Phobius"/>
    </source>
</evidence>
<dbReference type="Proteomes" id="UP000243975">
    <property type="component" value="Unassembled WGS sequence"/>
</dbReference>
<keyword evidence="2 5" id="KW-0812">Transmembrane</keyword>
<dbReference type="EMBL" id="LEKV01005723">
    <property type="protein sequence ID" value="KVH87908.1"/>
    <property type="molecule type" value="Genomic_DNA"/>
</dbReference>
<proteinExistence type="predicted"/>
<dbReference type="AlphaFoldDB" id="A0A103XBZ7"/>
<comment type="caution">
    <text evidence="6">The sequence shown here is derived from an EMBL/GenBank/DDBJ whole genome shotgun (WGS) entry which is preliminary data.</text>
</comment>
<dbReference type="Gramene" id="KVH87908">
    <property type="protein sequence ID" value="KVH87908"/>
    <property type="gene ID" value="Ccrd_024779"/>
</dbReference>
<evidence type="ECO:0008006" key="8">
    <source>
        <dbReference type="Google" id="ProtNLM"/>
    </source>
</evidence>
<sequence>MVGIGRSLAVVALCGFCCFLNAVSLSEIATNGAVKVETYYFMLSLFPIGGGSYYLIGRALGPEVGVNIG</sequence>
<accession>A0A103XBZ7</accession>
<evidence type="ECO:0000256" key="4">
    <source>
        <dbReference type="ARBA" id="ARBA00023136"/>
    </source>
</evidence>
<organism evidence="6 7">
    <name type="scientific">Cynara cardunculus var. scolymus</name>
    <name type="common">Globe artichoke</name>
    <name type="synonym">Cynara scolymus</name>
    <dbReference type="NCBI Taxonomy" id="59895"/>
    <lineage>
        <taxon>Eukaryota</taxon>
        <taxon>Viridiplantae</taxon>
        <taxon>Streptophyta</taxon>
        <taxon>Embryophyta</taxon>
        <taxon>Tracheophyta</taxon>
        <taxon>Spermatophyta</taxon>
        <taxon>Magnoliopsida</taxon>
        <taxon>eudicotyledons</taxon>
        <taxon>Gunneridae</taxon>
        <taxon>Pentapetalae</taxon>
        <taxon>asterids</taxon>
        <taxon>campanulids</taxon>
        <taxon>Asterales</taxon>
        <taxon>Asteraceae</taxon>
        <taxon>Carduoideae</taxon>
        <taxon>Cardueae</taxon>
        <taxon>Carduinae</taxon>
        <taxon>Cynara</taxon>
    </lineage>
</organism>